<evidence type="ECO:0000256" key="3">
    <source>
        <dbReference type="ARBA" id="ARBA00022679"/>
    </source>
</evidence>
<comment type="similarity">
    <text evidence="2">Belongs to the FPP/GGPP synthase family.</text>
</comment>
<evidence type="ECO:0000313" key="7">
    <source>
        <dbReference type="EMBL" id="GFS84881.1"/>
    </source>
</evidence>
<name>A0A8X6MYW8_NEPPI</name>
<evidence type="ECO:0000256" key="4">
    <source>
        <dbReference type="ARBA" id="ARBA00022723"/>
    </source>
</evidence>
<dbReference type="OrthoDB" id="9927103at2759"/>
<dbReference type="PANTHER" id="PTHR12001:SF69">
    <property type="entry name" value="ALL TRANS-POLYPRENYL-DIPHOSPHATE SYNTHASE PDSS1"/>
    <property type="match status" value="1"/>
</dbReference>
<gene>
    <name evidence="7" type="primary">X975_11998</name>
    <name evidence="7" type="ORF">NPIL_409311</name>
</gene>
<reference evidence="7" key="1">
    <citation type="submission" date="2020-08" db="EMBL/GenBank/DDBJ databases">
        <title>Multicomponent nature underlies the extraordinary mechanical properties of spider dragline silk.</title>
        <authorList>
            <person name="Kono N."/>
            <person name="Nakamura H."/>
            <person name="Mori M."/>
            <person name="Yoshida Y."/>
            <person name="Ohtoshi R."/>
            <person name="Malay A.D."/>
            <person name="Moran D.A.P."/>
            <person name="Tomita M."/>
            <person name="Numata K."/>
            <person name="Arakawa K."/>
        </authorList>
    </citation>
    <scope>NUCLEOTIDE SEQUENCE</scope>
</reference>
<proteinExistence type="inferred from homology"/>
<protein>
    <submittedName>
        <fullName evidence="7">Decaprenyl-diphosphate synthase subunit 1</fullName>
    </submittedName>
</protein>
<comment type="caution">
    <text evidence="7">The sequence shown here is derived from an EMBL/GenBank/DDBJ whole genome shotgun (WGS) entry which is preliminary data.</text>
</comment>
<dbReference type="GO" id="GO:0008299">
    <property type="term" value="P:isoprenoid biosynthetic process"/>
    <property type="evidence" value="ECO:0007669"/>
    <property type="project" value="UniProtKB-KW"/>
</dbReference>
<evidence type="ECO:0000313" key="8">
    <source>
        <dbReference type="Proteomes" id="UP000887013"/>
    </source>
</evidence>
<dbReference type="SUPFAM" id="SSF48576">
    <property type="entry name" value="Terpenoid synthases"/>
    <property type="match status" value="1"/>
</dbReference>
<dbReference type="GO" id="GO:1990234">
    <property type="term" value="C:transferase complex"/>
    <property type="evidence" value="ECO:0007669"/>
    <property type="project" value="TreeGrafter"/>
</dbReference>
<sequence>ANILFIHRLRLYRHIGRASRQSVPRLKQCSSLLQTPAAHVPGTLQQELDPFKLAEPDLINLYSDIKKAILAGDFILAQAAQILAQLDNEDVVHLLAWKTSKKTASLTAYTCKAATVLGGANDTLQEMAFQYGRNVGIAFQSDGLAHSKRLARNHCNEALSHISILTDSVEK</sequence>
<dbReference type="Gene3D" id="1.10.600.10">
    <property type="entry name" value="Farnesyl Diphosphate Synthase"/>
    <property type="match status" value="1"/>
</dbReference>
<keyword evidence="8" id="KW-1185">Reference proteome</keyword>
<dbReference type="GO" id="GO:0005739">
    <property type="term" value="C:mitochondrion"/>
    <property type="evidence" value="ECO:0007669"/>
    <property type="project" value="TreeGrafter"/>
</dbReference>
<keyword evidence="5" id="KW-0460">Magnesium</keyword>
<organism evidence="7 8">
    <name type="scientific">Nephila pilipes</name>
    <name type="common">Giant wood spider</name>
    <name type="synonym">Nephila maculata</name>
    <dbReference type="NCBI Taxonomy" id="299642"/>
    <lineage>
        <taxon>Eukaryota</taxon>
        <taxon>Metazoa</taxon>
        <taxon>Ecdysozoa</taxon>
        <taxon>Arthropoda</taxon>
        <taxon>Chelicerata</taxon>
        <taxon>Arachnida</taxon>
        <taxon>Araneae</taxon>
        <taxon>Araneomorphae</taxon>
        <taxon>Entelegynae</taxon>
        <taxon>Araneoidea</taxon>
        <taxon>Nephilidae</taxon>
        <taxon>Nephila</taxon>
    </lineage>
</organism>
<evidence type="ECO:0000256" key="1">
    <source>
        <dbReference type="ARBA" id="ARBA00001946"/>
    </source>
</evidence>
<keyword evidence="6" id="KW-0414">Isoprene biosynthesis</keyword>
<comment type="cofactor">
    <cofactor evidence="1">
        <name>Mg(2+)</name>
        <dbReference type="ChEBI" id="CHEBI:18420"/>
    </cofactor>
</comment>
<evidence type="ECO:0000256" key="2">
    <source>
        <dbReference type="ARBA" id="ARBA00006706"/>
    </source>
</evidence>
<evidence type="ECO:0000256" key="6">
    <source>
        <dbReference type="ARBA" id="ARBA00023229"/>
    </source>
</evidence>
<dbReference type="AlphaFoldDB" id="A0A8X6MYW8"/>
<dbReference type="PANTHER" id="PTHR12001">
    <property type="entry name" value="GERANYLGERANYL PYROPHOSPHATE SYNTHASE"/>
    <property type="match status" value="1"/>
</dbReference>
<keyword evidence="3" id="KW-0808">Transferase</keyword>
<feature type="non-terminal residue" evidence="7">
    <location>
        <position position="1"/>
    </location>
</feature>
<evidence type="ECO:0000256" key="5">
    <source>
        <dbReference type="ARBA" id="ARBA00022842"/>
    </source>
</evidence>
<dbReference type="GO" id="GO:0046872">
    <property type="term" value="F:metal ion binding"/>
    <property type="evidence" value="ECO:0007669"/>
    <property type="project" value="UniProtKB-KW"/>
</dbReference>
<dbReference type="GO" id="GO:0004659">
    <property type="term" value="F:prenyltransferase activity"/>
    <property type="evidence" value="ECO:0007669"/>
    <property type="project" value="TreeGrafter"/>
</dbReference>
<dbReference type="GO" id="GO:0006744">
    <property type="term" value="P:ubiquinone biosynthetic process"/>
    <property type="evidence" value="ECO:0007669"/>
    <property type="project" value="TreeGrafter"/>
</dbReference>
<dbReference type="EMBL" id="BMAW01052245">
    <property type="protein sequence ID" value="GFS84881.1"/>
    <property type="molecule type" value="Genomic_DNA"/>
</dbReference>
<dbReference type="InterPro" id="IPR008949">
    <property type="entry name" value="Isoprenoid_synthase_dom_sf"/>
</dbReference>
<accession>A0A8X6MYW8</accession>
<keyword evidence="4" id="KW-0479">Metal-binding</keyword>
<dbReference type="Proteomes" id="UP000887013">
    <property type="component" value="Unassembled WGS sequence"/>
</dbReference>